<evidence type="ECO:0000256" key="3">
    <source>
        <dbReference type="ARBA" id="ARBA00022729"/>
    </source>
</evidence>
<dbReference type="Pfam" id="PF00877">
    <property type="entry name" value="NLPC_P60"/>
    <property type="match status" value="1"/>
</dbReference>
<evidence type="ECO:0000256" key="8">
    <source>
        <dbReference type="SAM" id="SignalP"/>
    </source>
</evidence>
<comment type="caution">
    <text evidence="10">The sequence shown here is derived from an EMBL/GenBank/DDBJ whole genome shotgun (WGS) entry which is preliminary data.</text>
</comment>
<evidence type="ECO:0000256" key="5">
    <source>
        <dbReference type="ARBA" id="ARBA00022807"/>
    </source>
</evidence>
<proteinExistence type="inferred from homology"/>
<comment type="similarity">
    <text evidence="1">Belongs to the peptidase C40 family.</text>
</comment>
<organism evidence="10 11">
    <name type="scientific">Candidatus Fimiplasma intestinipullorum</name>
    <dbReference type="NCBI Taxonomy" id="2840825"/>
    <lineage>
        <taxon>Bacteria</taxon>
        <taxon>Bacillati</taxon>
        <taxon>Bacillota</taxon>
        <taxon>Clostridia</taxon>
        <taxon>Eubacteriales</taxon>
        <taxon>Candidatus Fimiplasma</taxon>
    </lineage>
</organism>
<dbReference type="Pfam" id="PF24568">
    <property type="entry name" value="CC_PcsB"/>
    <property type="match status" value="1"/>
</dbReference>
<feature type="chain" id="PRO_5039393458" evidence="8">
    <location>
        <begin position="28"/>
        <end position="438"/>
    </location>
</feature>
<dbReference type="PROSITE" id="PS51935">
    <property type="entry name" value="NLPC_P60"/>
    <property type="match status" value="1"/>
</dbReference>
<feature type="compositionally biased region" description="Low complexity" evidence="7">
    <location>
        <begin position="271"/>
        <end position="284"/>
    </location>
</feature>
<sequence length="438" mass="47297">MKKKFGLLLAGCLALGVICHPSETVQATNFAGKEDEYTEKCKNTTSLSRSDLNVCSEFSDYLKEKNESIKSSIADTQGQLDTTMSDLAAVQTQLETTNQQIASVQNELEVLQGSIAQLNTDIQDKETKLADRLYIMQSYVNGGQLINVILSAGSFDELLNRMQSVEELTSYDKELITGLANDKKELEEKEVAVQESYDSLFVLQTQQTELENALSEQADSYQSTLDEQTAVMNNYNVEIGAIDESLTENEKRILAEEERQKEEERLKQEQEQQQQASSSNNGSSSSGGSGSSSSGNGGSSSSGGSGSSGGSSSSSTPNYSGHSGIVQAALSKNGCRYVYGGTGPNVFDCSGLAQWSYRQAGIAIPRTVTLQYYACTLVSSPQPGDLVFFNTTGHLTHVGIYIGNNQFIHAGSSSTGVYIASLSNSYWASRIEGYGHFD</sequence>
<dbReference type="InterPro" id="IPR000064">
    <property type="entry name" value="NLP_P60_dom"/>
</dbReference>
<evidence type="ECO:0000256" key="2">
    <source>
        <dbReference type="ARBA" id="ARBA00022670"/>
    </source>
</evidence>
<evidence type="ECO:0000313" key="11">
    <source>
        <dbReference type="Proteomes" id="UP000824175"/>
    </source>
</evidence>
<reference evidence="10" key="1">
    <citation type="submission" date="2020-10" db="EMBL/GenBank/DDBJ databases">
        <authorList>
            <person name="Gilroy R."/>
        </authorList>
    </citation>
    <scope>NUCLEOTIDE SEQUENCE</scope>
    <source>
        <strain evidence="10">CHK195-11698</strain>
    </source>
</reference>
<name>A0A9D1HPG5_9FIRM</name>
<feature type="domain" description="NlpC/P60" evidence="9">
    <location>
        <begin position="319"/>
        <end position="438"/>
    </location>
</feature>
<accession>A0A9D1HPG5</accession>
<dbReference type="EMBL" id="DVMJ01000022">
    <property type="protein sequence ID" value="HIU13064.1"/>
    <property type="molecule type" value="Genomic_DNA"/>
</dbReference>
<feature type="coiled-coil region" evidence="6">
    <location>
        <begin position="87"/>
        <end position="128"/>
    </location>
</feature>
<feature type="region of interest" description="Disordered" evidence="7">
    <location>
        <begin position="258"/>
        <end position="321"/>
    </location>
</feature>
<dbReference type="SUPFAM" id="SSF54001">
    <property type="entry name" value="Cysteine proteinases"/>
    <property type="match status" value="1"/>
</dbReference>
<dbReference type="GO" id="GO:0008234">
    <property type="term" value="F:cysteine-type peptidase activity"/>
    <property type="evidence" value="ECO:0007669"/>
    <property type="project" value="UniProtKB-KW"/>
</dbReference>
<evidence type="ECO:0000256" key="6">
    <source>
        <dbReference type="SAM" id="Coils"/>
    </source>
</evidence>
<dbReference type="InterPro" id="IPR051202">
    <property type="entry name" value="Peptidase_C40"/>
</dbReference>
<evidence type="ECO:0000259" key="9">
    <source>
        <dbReference type="PROSITE" id="PS51935"/>
    </source>
</evidence>
<dbReference type="InterPro" id="IPR057309">
    <property type="entry name" value="PcsB_CC"/>
</dbReference>
<dbReference type="AlphaFoldDB" id="A0A9D1HPG5"/>
<evidence type="ECO:0000313" key="10">
    <source>
        <dbReference type="EMBL" id="HIU13064.1"/>
    </source>
</evidence>
<dbReference type="PANTHER" id="PTHR47053:SF1">
    <property type="entry name" value="MUREIN DD-ENDOPEPTIDASE MEPH-RELATED"/>
    <property type="match status" value="1"/>
</dbReference>
<dbReference type="PANTHER" id="PTHR47053">
    <property type="entry name" value="MUREIN DD-ENDOPEPTIDASE MEPH-RELATED"/>
    <property type="match status" value="1"/>
</dbReference>
<feature type="signal peptide" evidence="8">
    <location>
        <begin position="1"/>
        <end position="27"/>
    </location>
</feature>
<dbReference type="Gene3D" id="6.10.250.3150">
    <property type="match status" value="1"/>
</dbReference>
<keyword evidence="4" id="KW-0378">Hydrolase</keyword>
<dbReference type="Proteomes" id="UP000824175">
    <property type="component" value="Unassembled WGS sequence"/>
</dbReference>
<evidence type="ECO:0000256" key="7">
    <source>
        <dbReference type="SAM" id="MobiDB-lite"/>
    </source>
</evidence>
<feature type="compositionally biased region" description="Basic and acidic residues" evidence="7">
    <location>
        <begin position="258"/>
        <end position="270"/>
    </location>
</feature>
<keyword evidence="6" id="KW-0175">Coiled coil</keyword>
<gene>
    <name evidence="10" type="ORF">IAD15_03230</name>
</gene>
<evidence type="ECO:0000256" key="4">
    <source>
        <dbReference type="ARBA" id="ARBA00022801"/>
    </source>
</evidence>
<protein>
    <submittedName>
        <fullName evidence="10">C40 family peptidase</fullName>
    </submittedName>
</protein>
<dbReference type="InterPro" id="IPR038765">
    <property type="entry name" value="Papain-like_cys_pep_sf"/>
</dbReference>
<feature type="compositionally biased region" description="Gly residues" evidence="7">
    <location>
        <begin position="285"/>
        <end position="309"/>
    </location>
</feature>
<keyword evidence="5" id="KW-0788">Thiol protease</keyword>
<keyword evidence="2" id="KW-0645">Protease</keyword>
<evidence type="ECO:0000256" key="1">
    <source>
        <dbReference type="ARBA" id="ARBA00007074"/>
    </source>
</evidence>
<dbReference type="GO" id="GO:0006508">
    <property type="term" value="P:proteolysis"/>
    <property type="evidence" value="ECO:0007669"/>
    <property type="project" value="UniProtKB-KW"/>
</dbReference>
<keyword evidence="3 8" id="KW-0732">Signal</keyword>
<reference evidence="10" key="2">
    <citation type="journal article" date="2021" name="PeerJ">
        <title>Extensive microbial diversity within the chicken gut microbiome revealed by metagenomics and culture.</title>
        <authorList>
            <person name="Gilroy R."/>
            <person name="Ravi A."/>
            <person name="Getino M."/>
            <person name="Pursley I."/>
            <person name="Horton D.L."/>
            <person name="Alikhan N.F."/>
            <person name="Baker D."/>
            <person name="Gharbi K."/>
            <person name="Hall N."/>
            <person name="Watson M."/>
            <person name="Adriaenssens E.M."/>
            <person name="Foster-Nyarko E."/>
            <person name="Jarju S."/>
            <person name="Secka A."/>
            <person name="Antonio M."/>
            <person name="Oren A."/>
            <person name="Chaudhuri R.R."/>
            <person name="La Ragione R."/>
            <person name="Hildebrand F."/>
            <person name="Pallen M.J."/>
        </authorList>
    </citation>
    <scope>NUCLEOTIDE SEQUENCE</scope>
    <source>
        <strain evidence="10">CHK195-11698</strain>
    </source>
</reference>
<dbReference type="Gene3D" id="3.90.1720.10">
    <property type="entry name" value="endopeptidase domain like (from Nostoc punctiforme)"/>
    <property type="match status" value="1"/>
</dbReference>